<sequence>MKKIAAADVFFTPEHREQIEKTAAECGYTVDFYPDGHLPPERAAEYEIVYGCCLPGELKAAANLKWFCCSFAGVDIYMDESIYPHPGVLLSNSSGAYGITIAEHIIMVTLMLLRRMPEFEKVVRERGWLRTLPMRSICGSSITILGTGDIGTNFAVRARALGAKAVRGVRRTQKAGDPAYDAMYTFAELDSVLPKTEILVMALPGTPETHHILSRERIALLPEGAYVVNVGRGSAIDQEALMEALNGGHLAGAALDVMVPEPLPKDHPLWDTKNLLLTPHISGNMSLGITCDRDVALFCEDLKNFASGKKLKRFVDRSLGY</sequence>
<evidence type="ECO:0000259" key="3">
    <source>
        <dbReference type="Pfam" id="PF02826"/>
    </source>
</evidence>
<dbReference type="PANTHER" id="PTHR43333:SF1">
    <property type="entry name" value="D-ISOMER SPECIFIC 2-HYDROXYACID DEHYDROGENASE NAD-BINDING DOMAIN-CONTAINING PROTEIN"/>
    <property type="match status" value="1"/>
</dbReference>
<dbReference type="EMBL" id="AP023415">
    <property type="protein sequence ID" value="BCK78253.1"/>
    <property type="molecule type" value="Genomic_DNA"/>
</dbReference>
<keyword evidence="2" id="KW-0520">NAD</keyword>
<evidence type="ECO:0000256" key="2">
    <source>
        <dbReference type="ARBA" id="ARBA00023027"/>
    </source>
</evidence>
<accession>A0A810Q0H8</accession>
<dbReference type="InterPro" id="IPR036291">
    <property type="entry name" value="NAD(P)-bd_dom_sf"/>
</dbReference>
<dbReference type="GO" id="GO:0051287">
    <property type="term" value="F:NAD binding"/>
    <property type="evidence" value="ECO:0007669"/>
    <property type="project" value="InterPro"/>
</dbReference>
<dbReference type="Pfam" id="PF02826">
    <property type="entry name" value="2-Hacid_dh_C"/>
    <property type="match status" value="1"/>
</dbReference>
<keyword evidence="5" id="KW-1185">Reference proteome</keyword>
<dbReference type="KEGG" id="vfa:MM35RIKEN_04450"/>
<dbReference type="SUPFAM" id="SSF51735">
    <property type="entry name" value="NAD(P)-binding Rossmann-fold domains"/>
    <property type="match status" value="1"/>
</dbReference>
<reference evidence="4" key="1">
    <citation type="submission" date="2020-09" db="EMBL/GenBank/DDBJ databases">
        <title>New species isolated from human feces.</title>
        <authorList>
            <person name="Kitahara M."/>
            <person name="Shigeno Y."/>
            <person name="Shime M."/>
            <person name="Matsumoto Y."/>
            <person name="Nakamura S."/>
            <person name="Motooka D."/>
            <person name="Fukuoka S."/>
            <person name="Nishikawa H."/>
            <person name="Benno Y."/>
        </authorList>
    </citation>
    <scope>NUCLEOTIDE SEQUENCE</scope>
    <source>
        <strain evidence="4">MM35</strain>
    </source>
</reference>
<gene>
    <name evidence="4" type="primary">yugC</name>
    <name evidence="4" type="ORF">MM35RIKEN_04450</name>
</gene>
<dbReference type="GO" id="GO:0016491">
    <property type="term" value="F:oxidoreductase activity"/>
    <property type="evidence" value="ECO:0007669"/>
    <property type="project" value="UniProtKB-KW"/>
</dbReference>
<protein>
    <submittedName>
        <fullName evidence="4">Dehydrogenase</fullName>
    </submittedName>
</protein>
<evidence type="ECO:0000256" key="1">
    <source>
        <dbReference type="ARBA" id="ARBA00023002"/>
    </source>
</evidence>
<evidence type="ECO:0000313" key="5">
    <source>
        <dbReference type="Proteomes" id="UP000681343"/>
    </source>
</evidence>
<dbReference type="Proteomes" id="UP000681343">
    <property type="component" value="Chromosome"/>
</dbReference>
<name>A0A810Q0H8_9FIRM</name>
<keyword evidence="1" id="KW-0560">Oxidoreductase</keyword>
<dbReference type="RefSeq" id="WP_212818891.1">
    <property type="nucleotide sequence ID" value="NZ_AP023415.1"/>
</dbReference>
<evidence type="ECO:0000313" key="4">
    <source>
        <dbReference type="EMBL" id="BCK78253.1"/>
    </source>
</evidence>
<feature type="domain" description="D-isomer specific 2-hydroxyacid dehydrogenase NAD-binding" evidence="3">
    <location>
        <begin position="107"/>
        <end position="282"/>
    </location>
</feature>
<dbReference type="SUPFAM" id="SSF52283">
    <property type="entry name" value="Formate/glycerate dehydrogenase catalytic domain-like"/>
    <property type="match status" value="1"/>
</dbReference>
<dbReference type="CDD" id="cd05300">
    <property type="entry name" value="2-Hacid_dh_1"/>
    <property type="match status" value="1"/>
</dbReference>
<dbReference type="PANTHER" id="PTHR43333">
    <property type="entry name" value="2-HACID_DH_C DOMAIN-CONTAINING PROTEIN"/>
    <property type="match status" value="1"/>
</dbReference>
<dbReference type="InterPro" id="IPR006140">
    <property type="entry name" value="D-isomer_DH_NAD-bd"/>
</dbReference>
<organism evidence="4 5">
    <name type="scientific">Vescimonas fastidiosa</name>
    <dbReference type="NCBI Taxonomy" id="2714353"/>
    <lineage>
        <taxon>Bacteria</taxon>
        <taxon>Bacillati</taxon>
        <taxon>Bacillota</taxon>
        <taxon>Clostridia</taxon>
        <taxon>Eubacteriales</taxon>
        <taxon>Oscillospiraceae</taxon>
        <taxon>Vescimonas</taxon>
    </lineage>
</organism>
<proteinExistence type="predicted"/>
<dbReference type="Gene3D" id="3.40.50.720">
    <property type="entry name" value="NAD(P)-binding Rossmann-like Domain"/>
    <property type="match status" value="2"/>
</dbReference>
<dbReference type="AlphaFoldDB" id="A0A810Q0H8"/>